<feature type="region of interest" description="Disordered" evidence="1">
    <location>
        <begin position="26"/>
        <end position="50"/>
    </location>
</feature>
<organism evidence="2 3">
    <name type="scientific">Meganyctiphanes norvegica</name>
    <name type="common">Northern krill</name>
    <name type="synonym">Thysanopoda norvegica</name>
    <dbReference type="NCBI Taxonomy" id="48144"/>
    <lineage>
        <taxon>Eukaryota</taxon>
        <taxon>Metazoa</taxon>
        <taxon>Ecdysozoa</taxon>
        <taxon>Arthropoda</taxon>
        <taxon>Crustacea</taxon>
        <taxon>Multicrustacea</taxon>
        <taxon>Malacostraca</taxon>
        <taxon>Eumalacostraca</taxon>
        <taxon>Eucarida</taxon>
        <taxon>Euphausiacea</taxon>
        <taxon>Euphausiidae</taxon>
        <taxon>Meganyctiphanes</taxon>
    </lineage>
</organism>
<feature type="non-terminal residue" evidence="2">
    <location>
        <position position="1"/>
    </location>
</feature>
<protein>
    <submittedName>
        <fullName evidence="2">Uncharacterized protein</fullName>
    </submittedName>
</protein>
<feature type="compositionally biased region" description="Basic and acidic residues" evidence="1">
    <location>
        <begin position="39"/>
        <end position="50"/>
    </location>
</feature>
<comment type="caution">
    <text evidence="2">The sequence shown here is derived from an EMBL/GenBank/DDBJ whole genome shotgun (WGS) entry which is preliminary data.</text>
</comment>
<gene>
    <name evidence="2" type="ORF">MNOR_LOCUS18797</name>
</gene>
<evidence type="ECO:0000256" key="1">
    <source>
        <dbReference type="SAM" id="MobiDB-lite"/>
    </source>
</evidence>
<proteinExistence type="predicted"/>
<feature type="non-terminal residue" evidence="2">
    <location>
        <position position="106"/>
    </location>
</feature>
<accession>A0AAV2QZD7</accession>
<name>A0AAV2QZD7_MEGNR</name>
<sequence length="106" mass="11877">KISVHHEHSAEYGNEALSIRSISSLDEKASTTEGHGHKKEIYPERPTGRRASFDKISLATEIHNPMKEDPFQSSLGRRTTFDKIISAMECHNPLNEAEFQSLVNTG</sequence>
<dbReference type="Proteomes" id="UP001497623">
    <property type="component" value="Unassembled WGS sequence"/>
</dbReference>
<evidence type="ECO:0000313" key="3">
    <source>
        <dbReference type="Proteomes" id="UP001497623"/>
    </source>
</evidence>
<reference evidence="2 3" key="1">
    <citation type="submission" date="2024-05" db="EMBL/GenBank/DDBJ databases">
        <authorList>
            <person name="Wallberg A."/>
        </authorList>
    </citation>
    <scope>NUCLEOTIDE SEQUENCE [LARGE SCALE GENOMIC DNA]</scope>
</reference>
<dbReference type="AlphaFoldDB" id="A0AAV2QZD7"/>
<dbReference type="EMBL" id="CAXKWB010013637">
    <property type="protein sequence ID" value="CAL4108291.1"/>
    <property type="molecule type" value="Genomic_DNA"/>
</dbReference>
<keyword evidence="3" id="KW-1185">Reference proteome</keyword>
<evidence type="ECO:0000313" key="2">
    <source>
        <dbReference type="EMBL" id="CAL4108291.1"/>
    </source>
</evidence>